<protein>
    <submittedName>
        <fullName evidence="1">Uncharacterized protein</fullName>
    </submittedName>
</protein>
<comment type="caution">
    <text evidence="1">The sequence shown here is derived from an EMBL/GenBank/DDBJ whole genome shotgun (WGS) entry which is preliminary data.</text>
</comment>
<keyword evidence="2" id="KW-1185">Reference proteome</keyword>
<dbReference type="EMBL" id="QTSX02003596">
    <property type="protein sequence ID" value="KAJ9070014.1"/>
    <property type="molecule type" value="Genomic_DNA"/>
</dbReference>
<name>A0ACC2T5S1_9FUNG</name>
<proteinExistence type="predicted"/>
<reference evidence="1" key="1">
    <citation type="submission" date="2022-04" db="EMBL/GenBank/DDBJ databases">
        <title>Genome of the entomopathogenic fungus Entomophthora muscae.</title>
        <authorList>
            <person name="Elya C."/>
            <person name="Lovett B.R."/>
            <person name="Lee E."/>
            <person name="Macias A.M."/>
            <person name="Hajek A.E."/>
            <person name="De Bivort B.L."/>
            <person name="Kasson M.T."/>
            <person name="De Fine Licht H.H."/>
            <person name="Stajich J.E."/>
        </authorList>
    </citation>
    <scope>NUCLEOTIDE SEQUENCE</scope>
    <source>
        <strain evidence="1">Berkeley</strain>
    </source>
</reference>
<accession>A0ACC2T5S1</accession>
<dbReference type="Proteomes" id="UP001165960">
    <property type="component" value="Unassembled WGS sequence"/>
</dbReference>
<sequence>MFISNVSFKLFQGAPARHRILKLVGSYGISSKPGIRSFKKLSPPISMPYSSLSYKSMFESAKLKSECVARFQRSSPRALSTGKIHSFSKGAVAKGAVTVALISGLVASFLLTGDVLCEAVVATPPEIEVIVPSVKVDGLSLDINISENKWKIAKQLIQEHWLLAMFTVGSAVITTLIGLQIPLAIGGLVNVISKTLTKAASGGTYDLALLQKPAFAIMRLFVAHAFAMASHIYLITLLGEGLGLQLRAKVYQQCLSLDFHRLDLSRSGELTSSLNDDISDFKHTFKQCLTQGIRCVTLLGGTAYNLYALSPILSAYVAGLVPVFYAGLYFYGQTLRECRNQARSKESFSSGIAQEVMGAVRTVRAYAAEKWELARYNSALSQSADANLMFGLHMGVFRGGMSLAVGSVILVVLYFGGQLVVQGDMQPGELMTFLVATEGAQKAMDALGGLLGQAIKASGTWSKILNFLSLPPSSTMAPLVGPGIILNSIRGELTFRNVNFSYPTASQPVIKNLNLHVPAGTTLALVGASGAGKSTVAALLERFYELPHGEILLDGIPLHMFDPIWLRGNVLGYLSQEPTLFAGTIAENICYGSNVNPKDGLEKIQAVARAANIHRFIEKLPNGYDTVVGERGATLSGGQKQRVAIARALLKDPKVLILDEATSALDGRSEAAVQEALKTLMAGRTTLVIAHRLSTIQDAHQIAVLGPANQGDSVLETGTHSQLLQQKGAYYSLFSKAKAQ</sequence>
<evidence type="ECO:0000313" key="1">
    <source>
        <dbReference type="EMBL" id="KAJ9070014.1"/>
    </source>
</evidence>
<gene>
    <name evidence="1" type="ORF">DSO57_1012713</name>
</gene>
<organism evidence="1 2">
    <name type="scientific">Entomophthora muscae</name>
    <dbReference type="NCBI Taxonomy" id="34485"/>
    <lineage>
        <taxon>Eukaryota</taxon>
        <taxon>Fungi</taxon>
        <taxon>Fungi incertae sedis</taxon>
        <taxon>Zoopagomycota</taxon>
        <taxon>Entomophthoromycotina</taxon>
        <taxon>Entomophthoromycetes</taxon>
        <taxon>Entomophthorales</taxon>
        <taxon>Entomophthoraceae</taxon>
        <taxon>Entomophthora</taxon>
    </lineage>
</organism>
<evidence type="ECO:0000313" key="2">
    <source>
        <dbReference type="Proteomes" id="UP001165960"/>
    </source>
</evidence>